<protein>
    <recommendedName>
        <fullName evidence="4">PsbP C-terminal domain-containing protein</fullName>
    </recommendedName>
</protein>
<accession>A0A918WF96</accession>
<evidence type="ECO:0000313" key="3">
    <source>
        <dbReference type="Proteomes" id="UP000644507"/>
    </source>
</evidence>
<dbReference type="EMBL" id="BMXI01000002">
    <property type="protein sequence ID" value="GHC43052.1"/>
    <property type="molecule type" value="Genomic_DNA"/>
</dbReference>
<dbReference type="AlphaFoldDB" id="A0A918WF96"/>
<proteinExistence type="predicted"/>
<feature type="signal peptide" evidence="1">
    <location>
        <begin position="1"/>
        <end position="18"/>
    </location>
</feature>
<reference evidence="2" key="2">
    <citation type="submission" date="2020-09" db="EMBL/GenBank/DDBJ databases">
        <authorList>
            <person name="Sun Q."/>
            <person name="Kim S."/>
        </authorList>
    </citation>
    <scope>NUCLEOTIDE SEQUENCE</scope>
    <source>
        <strain evidence="2">KCTC 12988</strain>
    </source>
</reference>
<reference evidence="2" key="1">
    <citation type="journal article" date="2014" name="Int. J. Syst. Evol. Microbiol.">
        <title>Complete genome sequence of Corynebacterium casei LMG S-19264T (=DSM 44701T), isolated from a smear-ripened cheese.</title>
        <authorList>
            <consortium name="US DOE Joint Genome Institute (JGI-PGF)"/>
            <person name="Walter F."/>
            <person name="Albersmeier A."/>
            <person name="Kalinowski J."/>
            <person name="Ruckert C."/>
        </authorList>
    </citation>
    <scope>NUCLEOTIDE SEQUENCE</scope>
    <source>
        <strain evidence="2">KCTC 12988</strain>
    </source>
</reference>
<name>A0A918WF96_9BACT</name>
<keyword evidence="1" id="KW-0732">Signal</keyword>
<evidence type="ECO:0000313" key="2">
    <source>
        <dbReference type="EMBL" id="GHC43052.1"/>
    </source>
</evidence>
<comment type="caution">
    <text evidence="2">The sequence shown here is derived from an EMBL/GenBank/DDBJ whole genome shotgun (WGS) entry which is preliminary data.</text>
</comment>
<dbReference type="RefSeq" id="WP_189567074.1">
    <property type="nucleotide sequence ID" value="NZ_BMXI01000002.1"/>
</dbReference>
<evidence type="ECO:0008006" key="4">
    <source>
        <dbReference type="Google" id="ProtNLM"/>
    </source>
</evidence>
<evidence type="ECO:0000256" key="1">
    <source>
        <dbReference type="SAM" id="SignalP"/>
    </source>
</evidence>
<feature type="chain" id="PRO_5037517680" description="PsbP C-terminal domain-containing protein" evidence="1">
    <location>
        <begin position="19"/>
        <end position="179"/>
    </location>
</feature>
<dbReference type="Proteomes" id="UP000644507">
    <property type="component" value="Unassembled WGS sequence"/>
</dbReference>
<organism evidence="2 3">
    <name type="scientific">Roseibacillus persicicus</name>
    <dbReference type="NCBI Taxonomy" id="454148"/>
    <lineage>
        <taxon>Bacteria</taxon>
        <taxon>Pseudomonadati</taxon>
        <taxon>Verrucomicrobiota</taxon>
        <taxon>Verrucomicrobiia</taxon>
        <taxon>Verrucomicrobiales</taxon>
        <taxon>Verrucomicrobiaceae</taxon>
        <taxon>Roseibacillus</taxon>
    </lineage>
</organism>
<gene>
    <name evidence="2" type="ORF">GCM10007100_05110</name>
</gene>
<sequence>MKKIIIFLIFIGTQLINAQVTNSYTLSIKDWALEVTLPSKPQVNLDIDANLGTKTHYASVTTENEGYIVVASKAIGKEALLALESLTLGEMYQMFYDKATSLQPSKFLSSSHWELAGKTGRKFRYSTDEGKKLATMYTLFIDDTIYAFYYLSEAKNPNHEASQNFFKSISLKKPTKPSR</sequence>
<keyword evidence="3" id="KW-1185">Reference proteome</keyword>